<protein>
    <recommendedName>
        <fullName evidence="11">Protein kinase domain-containing protein</fullName>
    </recommendedName>
</protein>
<evidence type="ECO:0000256" key="5">
    <source>
        <dbReference type="ARBA" id="ARBA00022989"/>
    </source>
</evidence>
<dbReference type="GO" id="GO:0004672">
    <property type="term" value="F:protein kinase activity"/>
    <property type="evidence" value="ECO:0007669"/>
    <property type="project" value="InterPro"/>
</dbReference>
<keyword evidence="7" id="KW-0547">Nucleotide-binding</keyword>
<dbReference type="EMBL" id="CP093348">
    <property type="protein sequence ID" value="WOH05129.1"/>
    <property type="molecule type" value="Genomic_DNA"/>
</dbReference>
<evidence type="ECO:0000256" key="7">
    <source>
        <dbReference type="PROSITE-ProRule" id="PRU10141"/>
    </source>
</evidence>
<dbReference type="InterPro" id="IPR032675">
    <property type="entry name" value="LRR_dom_sf"/>
</dbReference>
<evidence type="ECO:0000313" key="13">
    <source>
        <dbReference type="EMBL" id="WOH05129.1"/>
    </source>
</evidence>
<dbReference type="GO" id="GO:0005524">
    <property type="term" value="F:ATP binding"/>
    <property type="evidence" value="ECO:0007669"/>
    <property type="project" value="UniProtKB-UniRule"/>
</dbReference>
<evidence type="ECO:0000256" key="3">
    <source>
        <dbReference type="ARBA" id="ARBA00022692"/>
    </source>
</evidence>
<feature type="binding site" evidence="7">
    <location>
        <position position="375"/>
    </location>
    <ligand>
        <name>ATP</name>
        <dbReference type="ChEBI" id="CHEBI:30616"/>
    </ligand>
</feature>
<dbReference type="InterPro" id="IPR017441">
    <property type="entry name" value="Protein_kinase_ATP_BS"/>
</dbReference>
<dbReference type="Gramene" id="KZM90962">
    <property type="protein sequence ID" value="KZM90962"/>
    <property type="gene ID" value="DCAR_021673"/>
</dbReference>
<evidence type="ECO:0000256" key="1">
    <source>
        <dbReference type="ARBA" id="ARBA00004370"/>
    </source>
</evidence>
<dbReference type="InterPro" id="IPR001611">
    <property type="entry name" value="Leu-rich_rpt"/>
</dbReference>
<dbReference type="Gene3D" id="3.80.10.10">
    <property type="entry name" value="Ribonuclease Inhibitor"/>
    <property type="match status" value="2"/>
</dbReference>
<dbReference type="AlphaFoldDB" id="A0A161ZT55"/>
<comment type="subcellular location">
    <subcellularLocation>
        <location evidence="1">Membrane</location>
    </subcellularLocation>
</comment>
<dbReference type="PANTHER" id="PTHR48007:SF79">
    <property type="entry name" value="(WILD MALAYSIAN BANANA) HYPOTHETICAL PROTEIN"/>
    <property type="match status" value="1"/>
</dbReference>
<dbReference type="PROSITE" id="PS50011">
    <property type="entry name" value="PROTEIN_KINASE_DOM"/>
    <property type="match status" value="1"/>
</dbReference>
<feature type="domain" description="Protein kinase" evidence="11">
    <location>
        <begin position="346"/>
        <end position="609"/>
    </location>
</feature>
<dbReference type="Proteomes" id="UP000077755">
    <property type="component" value="Chromosome 6"/>
</dbReference>
<evidence type="ECO:0000256" key="2">
    <source>
        <dbReference type="ARBA" id="ARBA00022614"/>
    </source>
</evidence>
<dbReference type="KEGG" id="dcr:108226124"/>
<dbReference type="Pfam" id="PF07714">
    <property type="entry name" value="PK_Tyr_Ser-Thr"/>
    <property type="match status" value="1"/>
</dbReference>
<feature type="chain" id="PRO_5007831606" description="Protein kinase domain-containing protein" evidence="10">
    <location>
        <begin position="23"/>
        <end position="622"/>
    </location>
</feature>
<dbReference type="SUPFAM" id="SSF52058">
    <property type="entry name" value="L domain-like"/>
    <property type="match status" value="1"/>
</dbReference>
<dbReference type="Gene3D" id="1.10.510.10">
    <property type="entry name" value="Transferase(Phosphotransferase) domain 1"/>
    <property type="match status" value="1"/>
</dbReference>
<reference evidence="12" key="1">
    <citation type="journal article" date="2016" name="Nat. Genet.">
        <title>A high-quality carrot genome assembly provides new insights into carotenoid accumulation and asterid genome evolution.</title>
        <authorList>
            <person name="Iorizzo M."/>
            <person name="Ellison S."/>
            <person name="Senalik D."/>
            <person name="Zeng P."/>
            <person name="Satapoomin P."/>
            <person name="Huang J."/>
            <person name="Bowman M."/>
            <person name="Iovene M."/>
            <person name="Sanseverino W."/>
            <person name="Cavagnaro P."/>
            <person name="Yildiz M."/>
            <person name="Macko-Podgorni A."/>
            <person name="Moranska E."/>
            <person name="Grzebelus E."/>
            <person name="Grzebelus D."/>
            <person name="Ashrafi H."/>
            <person name="Zheng Z."/>
            <person name="Cheng S."/>
            <person name="Spooner D."/>
            <person name="Van Deynze A."/>
            <person name="Simon P."/>
        </authorList>
    </citation>
    <scope>NUCLEOTIDE SEQUENCE [LARGE SCALE GENOMIC DNA]</scope>
    <source>
        <tissue evidence="12">Leaf</tissue>
    </source>
</reference>
<dbReference type="InterPro" id="IPR046959">
    <property type="entry name" value="PRK1-6/SRF4-like"/>
</dbReference>
<dbReference type="EMBL" id="LNRQ01000006">
    <property type="protein sequence ID" value="KZM90962.1"/>
    <property type="molecule type" value="Genomic_DNA"/>
</dbReference>
<dbReference type="PANTHER" id="PTHR48007">
    <property type="entry name" value="LEUCINE-RICH REPEAT RECEPTOR-LIKE PROTEIN KINASE PXC1"/>
    <property type="match status" value="1"/>
</dbReference>
<organism evidence="12">
    <name type="scientific">Daucus carota subsp. sativus</name>
    <name type="common">Carrot</name>
    <dbReference type="NCBI Taxonomy" id="79200"/>
    <lineage>
        <taxon>Eukaryota</taxon>
        <taxon>Viridiplantae</taxon>
        <taxon>Streptophyta</taxon>
        <taxon>Embryophyta</taxon>
        <taxon>Tracheophyta</taxon>
        <taxon>Spermatophyta</taxon>
        <taxon>Magnoliopsida</taxon>
        <taxon>eudicotyledons</taxon>
        <taxon>Gunneridae</taxon>
        <taxon>Pentapetalae</taxon>
        <taxon>asterids</taxon>
        <taxon>campanulids</taxon>
        <taxon>Apiales</taxon>
        <taxon>Apiaceae</taxon>
        <taxon>Apioideae</taxon>
        <taxon>Scandiceae</taxon>
        <taxon>Daucinae</taxon>
        <taxon>Daucus</taxon>
        <taxon>Daucus sect. Daucus</taxon>
    </lineage>
</organism>
<feature type="region of interest" description="Disordered" evidence="8">
    <location>
        <begin position="297"/>
        <end position="318"/>
    </location>
</feature>
<dbReference type="Gene3D" id="3.30.200.20">
    <property type="entry name" value="Phosphorylase Kinase, domain 1"/>
    <property type="match status" value="1"/>
</dbReference>
<keyword evidence="3 9" id="KW-0812">Transmembrane</keyword>
<evidence type="ECO:0000256" key="4">
    <source>
        <dbReference type="ARBA" id="ARBA00022737"/>
    </source>
</evidence>
<keyword evidence="4" id="KW-0677">Repeat</keyword>
<accession>A0A161ZT55</accession>
<keyword evidence="10" id="KW-0732">Signal</keyword>
<dbReference type="PROSITE" id="PS00107">
    <property type="entry name" value="PROTEIN_KINASE_ATP"/>
    <property type="match status" value="1"/>
</dbReference>
<dbReference type="InterPro" id="IPR011009">
    <property type="entry name" value="Kinase-like_dom_sf"/>
</dbReference>
<dbReference type="InterPro" id="IPR000719">
    <property type="entry name" value="Prot_kinase_dom"/>
</dbReference>
<dbReference type="Pfam" id="PF00560">
    <property type="entry name" value="LRR_1"/>
    <property type="match status" value="1"/>
</dbReference>
<dbReference type="SUPFAM" id="SSF56112">
    <property type="entry name" value="Protein kinase-like (PK-like)"/>
    <property type="match status" value="1"/>
</dbReference>
<keyword evidence="6 9" id="KW-0472">Membrane</keyword>
<keyword evidence="14" id="KW-1185">Reference proteome</keyword>
<evidence type="ECO:0000256" key="8">
    <source>
        <dbReference type="SAM" id="MobiDB-lite"/>
    </source>
</evidence>
<keyword evidence="2" id="KW-0433">Leucine-rich repeat</keyword>
<sequence>MNRICIWAFLVSFLLLTRSTRSEDDVQSTLVKFIQKLTSSNDIPDPTWGWNLSSDPCKDQWKGVTCSNKTFQVQKLQLDGLNFAGIFDPWILCTGDKSFAESLTELSLNDNRLRVENLDEISSCKYLSRLHLRGNMFSGNLPDSMSRLNNLKILEISQNQFSGVLPDLARISGLTEFLAQDNELSGFIPKFDFSNFLKFNVSKNNFSGPIPDGGSRFPASSFDNNLGLCGEPLPNECLKEDKPKSGYSRDQILMFAGYFLIGLVIVLLILYKFCSKGKKNKKVSDSIDIKVEASDYDGSTKPSIMSNDKSADSKSESSATSAESAKSLVVLSSPEVNGLKFEELLKAPAELIGRGKHGSVYKVICESQGLTMAVKRIKDWSLSSNDFKIRMKRLDQVRHPRVLPPIAFYCSKQEKLLVYEYQPNGSLFKLLHGDQVTFDWSSRLSLAATIAKALSFMHEELREDLLAHGNLKSSNILLNENMEPCISEYGLRVENQDRSMVSISNIQSAEENGEQNTFKSDVYAFGVILLEMLTGKAASVQNNGMDLARYVVSVIKEEWTGEVFDRGLSREGASEERMVNLLQIAIQCVNESPEARPSISQVAVMIDAIKEEDDMSMDVSQV</sequence>
<dbReference type="OrthoDB" id="69842at2759"/>
<evidence type="ECO:0000259" key="11">
    <source>
        <dbReference type="PROSITE" id="PS50011"/>
    </source>
</evidence>
<dbReference type="InterPro" id="IPR001245">
    <property type="entry name" value="Ser-Thr/Tyr_kinase_cat_dom"/>
</dbReference>
<dbReference type="GO" id="GO:0016020">
    <property type="term" value="C:membrane"/>
    <property type="evidence" value="ECO:0007669"/>
    <property type="project" value="UniProtKB-SubCell"/>
</dbReference>
<dbReference type="Pfam" id="PF08263">
    <property type="entry name" value="LRRNT_2"/>
    <property type="match status" value="1"/>
</dbReference>
<evidence type="ECO:0000256" key="10">
    <source>
        <dbReference type="SAM" id="SignalP"/>
    </source>
</evidence>
<gene>
    <name evidence="12" type="ORF">DCAR_021673</name>
    <name evidence="13" type="ORF">DCAR_0624542</name>
</gene>
<keyword evidence="7" id="KW-0067">ATP-binding</keyword>
<proteinExistence type="predicted"/>
<evidence type="ECO:0000256" key="6">
    <source>
        <dbReference type="ARBA" id="ARBA00023136"/>
    </source>
</evidence>
<name>A0A161ZT55_DAUCS</name>
<feature type="transmembrane region" description="Helical" evidence="9">
    <location>
        <begin position="252"/>
        <end position="271"/>
    </location>
</feature>
<evidence type="ECO:0000313" key="12">
    <source>
        <dbReference type="EMBL" id="KZM90962.1"/>
    </source>
</evidence>
<feature type="signal peptide" evidence="10">
    <location>
        <begin position="1"/>
        <end position="22"/>
    </location>
</feature>
<evidence type="ECO:0000256" key="9">
    <source>
        <dbReference type="SAM" id="Phobius"/>
    </source>
</evidence>
<keyword evidence="5 9" id="KW-1133">Transmembrane helix</keyword>
<reference evidence="13" key="2">
    <citation type="submission" date="2022-03" db="EMBL/GenBank/DDBJ databases">
        <title>Draft title - Genomic analysis of global carrot germplasm unveils the trajectory of domestication and the origin of high carotenoid orange carrot.</title>
        <authorList>
            <person name="Iorizzo M."/>
            <person name="Ellison S."/>
            <person name="Senalik D."/>
            <person name="Macko-Podgorni A."/>
            <person name="Grzebelus D."/>
            <person name="Bostan H."/>
            <person name="Rolling W."/>
            <person name="Curaba J."/>
            <person name="Simon P."/>
        </authorList>
    </citation>
    <scope>NUCLEOTIDE SEQUENCE</scope>
    <source>
        <tissue evidence="13">Leaf</tissue>
    </source>
</reference>
<evidence type="ECO:0000313" key="14">
    <source>
        <dbReference type="Proteomes" id="UP000077755"/>
    </source>
</evidence>
<dbReference type="InterPro" id="IPR013210">
    <property type="entry name" value="LRR_N_plant-typ"/>
</dbReference>
<dbReference type="OMA" id="IVCYDQT"/>